<dbReference type="EMBL" id="LBNQ01000015">
    <property type="protein sequence ID" value="KKW68704.1"/>
    <property type="molecule type" value="Genomic_DNA"/>
</dbReference>
<keyword evidence="1" id="KW-0472">Membrane</keyword>
<protein>
    <recommendedName>
        <fullName evidence="4">Entry exclusion protein TrbK</fullName>
    </recommendedName>
</protein>
<evidence type="ECO:0000313" key="2">
    <source>
        <dbReference type="EMBL" id="KKW68704.1"/>
    </source>
</evidence>
<comment type="caution">
    <text evidence="2">The sequence shown here is derived from an EMBL/GenBank/DDBJ whole genome shotgun (WGS) entry which is preliminary data.</text>
</comment>
<keyword evidence="1" id="KW-0812">Transmembrane</keyword>
<name>A0A0U1Q1Q2_9BURK</name>
<gene>
    <name evidence="2" type="ORF">AAV94_03645</name>
</gene>
<sequence length="88" mass="10001">MISLDPAQKRFRYVMAACGLFVLAALGSLIYVCSRPQTPEVQAAERHAIAACKAQSEDPARTDIFRSERRKACAEMEKQYLHKFQQRP</sequence>
<dbReference type="Proteomes" id="UP000050580">
    <property type="component" value="Unassembled WGS sequence"/>
</dbReference>
<organism evidence="2 3">
    <name type="scientific">Lampropedia cohaerens</name>
    <dbReference type="NCBI Taxonomy" id="1610491"/>
    <lineage>
        <taxon>Bacteria</taxon>
        <taxon>Pseudomonadati</taxon>
        <taxon>Pseudomonadota</taxon>
        <taxon>Betaproteobacteria</taxon>
        <taxon>Burkholderiales</taxon>
        <taxon>Comamonadaceae</taxon>
        <taxon>Lampropedia</taxon>
    </lineage>
</organism>
<proteinExistence type="predicted"/>
<accession>A0A0U1Q1Q2</accession>
<feature type="transmembrane region" description="Helical" evidence="1">
    <location>
        <begin position="12"/>
        <end position="32"/>
    </location>
</feature>
<evidence type="ECO:0000256" key="1">
    <source>
        <dbReference type="SAM" id="Phobius"/>
    </source>
</evidence>
<evidence type="ECO:0000313" key="3">
    <source>
        <dbReference type="Proteomes" id="UP000050580"/>
    </source>
</evidence>
<dbReference type="AlphaFoldDB" id="A0A0U1Q1Q2"/>
<keyword evidence="3" id="KW-1185">Reference proteome</keyword>
<dbReference type="STRING" id="1610491.AAV94_03645"/>
<keyword evidence="1" id="KW-1133">Transmembrane helix</keyword>
<reference evidence="2 3" key="1">
    <citation type="submission" date="2015-05" db="EMBL/GenBank/DDBJ databases">
        <title>Draft genome sequence of Lampropedia sp. CT6, isolated from the microbial mat of a hot water spring, located at Manikaran, India.</title>
        <authorList>
            <person name="Tripathi C."/>
            <person name="Rani P."/>
            <person name="Mahato N.K."/>
            <person name="Lal R."/>
        </authorList>
    </citation>
    <scope>NUCLEOTIDE SEQUENCE [LARGE SCALE GENOMIC DNA]</scope>
    <source>
        <strain evidence="2 3">CT6</strain>
    </source>
</reference>
<evidence type="ECO:0008006" key="4">
    <source>
        <dbReference type="Google" id="ProtNLM"/>
    </source>
</evidence>